<dbReference type="SUPFAM" id="SSF55781">
    <property type="entry name" value="GAF domain-like"/>
    <property type="match status" value="1"/>
</dbReference>
<evidence type="ECO:0000256" key="1">
    <source>
        <dbReference type="PROSITE-ProRule" id="PRU00169"/>
    </source>
</evidence>
<dbReference type="Gene3D" id="3.40.50.2300">
    <property type="match status" value="1"/>
</dbReference>
<dbReference type="InterPro" id="IPR037522">
    <property type="entry name" value="HD_GYP_dom"/>
</dbReference>
<dbReference type="Pfam" id="PF13487">
    <property type="entry name" value="HD_5"/>
    <property type="match status" value="1"/>
</dbReference>
<dbReference type="PANTHER" id="PTHR45228">
    <property type="entry name" value="CYCLIC DI-GMP PHOSPHODIESTERASE TM_0186-RELATED"/>
    <property type="match status" value="1"/>
</dbReference>
<dbReference type="PROSITE" id="PS51832">
    <property type="entry name" value="HD_GYP"/>
    <property type="match status" value="1"/>
</dbReference>
<evidence type="ECO:0000259" key="3">
    <source>
        <dbReference type="PROSITE" id="PS51832"/>
    </source>
</evidence>
<dbReference type="CDD" id="cd00077">
    <property type="entry name" value="HDc"/>
    <property type="match status" value="1"/>
</dbReference>
<dbReference type="SUPFAM" id="SSF52172">
    <property type="entry name" value="CheY-like"/>
    <property type="match status" value="1"/>
</dbReference>
<organism evidence="4 5">
    <name type="scientific">Rheinheimera tilapiae</name>
    <dbReference type="NCBI Taxonomy" id="875043"/>
    <lineage>
        <taxon>Bacteria</taxon>
        <taxon>Pseudomonadati</taxon>
        <taxon>Pseudomonadota</taxon>
        <taxon>Gammaproteobacteria</taxon>
        <taxon>Chromatiales</taxon>
        <taxon>Chromatiaceae</taxon>
        <taxon>Rheinheimera</taxon>
    </lineage>
</organism>
<dbReference type="RefSeq" id="WP_377244533.1">
    <property type="nucleotide sequence ID" value="NZ_JBHLXP010000003.1"/>
</dbReference>
<dbReference type="PANTHER" id="PTHR45228:SF9">
    <property type="entry name" value="3'3'-CGAMP-SPECIFIC PHOSPHODIESTERASE 2"/>
    <property type="match status" value="1"/>
</dbReference>
<sequence length="518" mass="58204">MSNQDFLFSADQEFQSLPDTPSAAPAAEPWLVLIVDDDESIHQITNLVLKGFQFEGRPLHLLHAYSAKAALLVLEQHRDIAVAIVDVVMESNHAGLDLVKTIRSDLKNHQIRLILRTGQPGEAPEEHVIRDYDINDYKNKTEVTAIKLKTLLYSALRAYRDICIIENNKKGLERVIASTVSFLECDSLQEFASIILGQAASLLGLEHSQIFCCAATGDPKQQQLSLDIIAASGCATGPEFQLPAEVEQKLAQVHQLKRSFHGDDYFVGYFTTNRGLENFLYVSKDSKFDQIDHHLLSYFASNIAVAYENVRLRELIKESQRELSYILGEAVEKRSKETGSHVKRVANFSYLLAIKYGLSGYDAEKIKLASPLHDVGKIAIPDYILNKPGKHDADEWAIMRTHAEVGRQILQKSQNEILQYGAVIAHEHHERWDGMGYPRGLKGEEIHIAGRITALADVFDALASERCYKPAWPMPKVMQYMHEQKGAQFDPVLTDILLSHIDEFLAIRDAFPDDSTQA</sequence>
<name>A0ABV6BE62_9GAMM</name>
<dbReference type="SUPFAM" id="SSF109604">
    <property type="entry name" value="HD-domain/PDEase-like"/>
    <property type="match status" value="1"/>
</dbReference>
<dbReference type="InterPro" id="IPR011006">
    <property type="entry name" value="CheY-like_superfamily"/>
</dbReference>
<dbReference type="InterPro" id="IPR052020">
    <property type="entry name" value="Cyclic_di-GMP/3'3'-cGAMP_PDE"/>
</dbReference>
<keyword evidence="1" id="KW-0597">Phosphoprotein</keyword>
<gene>
    <name evidence="4" type="ORF">ACFFJP_12830</name>
</gene>
<dbReference type="InterPro" id="IPR001789">
    <property type="entry name" value="Sig_transdc_resp-reg_receiver"/>
</dbReference>
<feature type="domain" description="Response regulatory" evidence="2">
    <location>
        <begin position="31"/>
        <end position="155"/>
    </location>
</feature>
<dbReference type="Pfam" id="PF11849">
    <property type="entry name" value="DUF3369"/>
    <property type="match status" value="1"/>
</dbReference>
<dbReference type="InterPro" id="IPR021800">
    <property type="entry name" value="DUF3369"/>
</dbReference>
<dbReference type="EMBL" id="JBHLXP010000003">
    <property type="protein sequence ID" value="MFC0049173.1"/>
    <property type="molecule type" value="Genomic_DNA"/>
</dbReference>
<evidence type="ECO:0000259" key="2">
    <source>
        <dbReference type="PROSITE" id="PS50110"/>
    </source>
</evidence>
<protein>
    <submittedName>
        <fullName evidence="4">DUF3369 domain-containing protein</fullName>
    </submittedName>
</protein>
<evidence type="ECO:0000313" key="5">
    <source>
        <dbReference type="Proteomes" id="UP001589813"/>
    </source>
</evidence>
<evidence type="ECO:0000313" key="4">
    <source>
        <dbReference type="EMBL" id="MFC0049173.1"/>
    </source>
</evidence>
<proteinExistence type="predicted"/>
<feature type="domain" description="HD-GYP" evidence="3">
    <location>
        <begin position="316"/>
        <end position="513"/>
    </location>
</feature>
<comment type="caution">
    <text evidence="4">The sequence shown here is derived from an EMBL/GenBank/DDBJ whole genome shotgun (WGS) entry which is preliminary data.</text>
</comment>
<accession>A0ABV6BE62</accession>
<keyword evidence="5" id="KW-1185">Reference proteome</keyword>
<dbReference type="PROSITE" id="PS50110">
    <property type="entry name" value="RESPONSE_REGULATORY"/>
    <property type="match status" value="1"/>
</dbReference>
<dbReference type="SMART" id="SM00471">
    <property type="entry name" value="HDc"/>
    <property type="match status" value="1"/>
</dbReference>
<dbReference type="Proteomes" id="UP001589813">
    <property type="component" value="Unassembled WGS sequence"/>
</dbReference>
<feature type="modified residue" description="4-aspartylphosphate" evidence="1">
    <location>
        <position position="86"/>
    </location>
</feature>
<dbReference type="InterPro" id="IPR003607">
    <property type="entry name" value="HD/PDEase_dom"/>
</dbReference>
<dbReference type="Gene3D" id="1.10.3210.10">
    <property type="entry name" value="Hypothetical protein af1432"/>
    <property type="match status" value="1"/>
</dbReference>
<reference evidence="4 5" key="1">
    <citation type="submission" date="2024-09" db="EMBL/GenBank/DDBJ databases">
        <authorList>
            <person name="Sun Q."/>
            <person name="Mori K."/>
        </authorList>
    </citation>
    <scope>NUCLEOTIDE SEQUENCE [LARGE SCALE GENOMIC DNA]</scope>
    <source>
        <strain evidence="4 5">KCTC 23315</strain>
    </source>
</reference>